<keyword evidence="8" id="KW-0675">Receptor</keyword>
<comment type="caution">
    <text evidence="14">The sequence shown here is derived from an EMBL/GenBank/DDBJ whole genome shotgun (WGS) entry which is preliminary data.</text>
</comment>
<comment type="similarity">
    <text evidence="10 11">Belongs to the TonB-dependent receptor family.</text>
</comment>
<keyword evidence="9 10" id="KW-0998">Cell outer membrane</keyword>
<dbReference type="InterPro" id="IPR036942">
    <property type="entry name" value="Beta-barrel_TonB_sf"/>
</dbReference>
<dbReference type="InterPro" id="IPR012910">
    <property type="entry name" value="Plug_dom"/>
</dbReference>
<dbReference type="InterPro" id="IPR000531">
    <property type="entry name" value="Beta-barrel_TonB"/>
</dbReference>
<keyword evidence="4 10" id="KW-0812">Transmembrane</keyword>
<dbReference type="NCBIfam" id="TIGR04056">
    <property type="entry name" value="OMP_RagA_SusC"/>
    <property type="match status" value="1"/>
</dbReference>
<evidence type="ECO:0000259" key="12">
    <source>
        <dbReference type="Pfam" id="PF00593"/>
    </source>
</evidence>
<dbReference type="EMBL" id="WRXO01000002">
    <property type="protein sequence ID" value="MVT41227.1"/>
    <property type="molecule type" value="Genomic_DNA"/>
</dbReference>
<dbReference type="Pfam" id="PF07715">
    <property type="entry name" value="Plug"/>
    <property type="match status" value="1"/>
</dbReference>
<dbReference type="Gene3D" id="2.40.170.20">
    <property type="entry name" value="TonB-dependent receptor, beta-barrel domain"/>
    <property type="match status" value="1"/>
</dbReference>
<dbReference type="SUPFAM" id="SSF49464">
    <property type="entry name" value="Carboxypeptidase regulatory domain-like"/>
    <property type="match status" value="1"/>
</dbReference>
<evidence type="ECO:0000313" key="15">
    <source>
        <dbReference type="Proteomes" id="UP000468388"/>
    </source>
</evidence>
<dbReference type="PANTHER" id="PTHR30069:SF29">
    <property type="entry name" value="HEMOGLOBIN AND HEMOGLOBIN-HAPTOGLOBIN-BINDING PROTEIN 1-RELATED"/>
    <property type="match status" value="1"/>
</dbReference>
<evidence type="ECO:0000256" key="6">
    <source>
        <dbReference type="ARBA" id="ARBA00023077"/>
    </source>
</evidence>
<dbReference type="GO" id="GO:0044718">
    <property type="term" value="P:siderophore transmembrane transport"/>
    <property type="evidence" value="ECO:0007669"/>
    <property type="project" value="TreeGrafter"/>
</dbReference>
<dbReference type="InterPro" id="IPR039426">
    <property type="entry name" value="TonB-dep_rcpt-like"/>
</dbReference>
<protein>
    <submittedName>
        <fullName evidence="14">SusC/RagA family TonB-linked outer membrane protein</fullName>
    </submittedName>
</protein>
<dbReference type="AlphaFoldDB" id="A0A6N8J7L2"/>
<evidence type="ECO:0000256" key="1">
    <source>
        <dbReference type="ARBA" id="ARBA00004571"/>
    </source>
</evidence>
<name>A0A6N8J7L2_9BACT</name>
<evidence type="ECO:0000256" key="8">
    <source>
        <dbReference type="ARBA" id="ARBA00023170"/>
    </source>
</evidence>
<evidence type="ECO:0000256" key="7">
    <source>
        <dbReference type="ARBA" id="ARBA00023136"/>
    </source>
</evidence>
<keyword evidence="15" id="KW-1185">Reference proteome</keyword>
<dbReference type="InterPro" id="IPR023997">
    <property type="entry name" value="TonB-dep_OMP_SusC/RagA_CS"/>
</dbReference>
<comment type="subcellular location">
    <subcellularLocation>
        <location evidence="1 10">Cell outer membrane</location>
        <topology evidence="1 10">Multi-pass membrane protein</topology>
    </subcellularLocation>
</comment>
<keyword evidence="6 11" id="KW-0798">TonB box</keyword>
<dbReference type="NCBIfam" id="TIGR04057">
    <property type="entry name" value="SusC_RagA_signa"/>
    <property type="match status" value="1"/>
</dbReference>
<dbReference type="Pfam" id="PF13715">
    <property type="entry name" value="CarbopepD_reg_2"/>
    <property type="match status" value="1"/>
</dbReference>
<keyword evidence="5" id="KW-0732">Signal</keyword>
<dbReference type="InterPro" id="IPR008969">
    <property type="entry name" value="CarboxyPept-like_regulatory"/>
</dbReference>
<evidence type="ECO:0000313" key="14">
    <source>
        <dbReference type="EMBL" id="MVT41227.1"/>
    </source>
</evidence>
<dbReference type="InterPro" id="IPR037066">
    <property type="entry name" value="Plug_dom_sf"/>
</dbReference>
<accession>A0A6N8J7L2</accession>
<dbReference type="PANTHER" id="PTHR30069">
    <property type="entry name" value="TONB-DEPENDENT OUTER MEMBRANE RECEPTOR"/>
    <property type="match status" value="1"/>
</dbReference>
<gene>
    <name evidence="14" type="ORF">GO495_11590</name>
</gene>
<sequence>MNNAMSRLAILKGKVLHVLFLMIAISLYQNAKAGPVERDQDYIGSIIKLNKKKFSLVELFTIAETQTGVRFAYDALELNVNEPVEVSAKKLRLKELLSEINKQSGASFEWSKNIVTVIPPQKNQRNITADQTRTDVSGKVVDKNGHPVFKAVVLVKGSTTGTMTDENGKFKINAKPGDVLEIRYVGYQSIEVKVTNTSDITVVLEETNVILNDVVVVGYGTQKKTNLTGAVGVVKMEDMETRPLTNAGMALQGTVAGVYALQSSGKPGDDGAVIDIRGVGTFGDNSPLVLIDGVPGNINDVSANDIQSISVLKDAASSSIYGSRAANGVILVTTKKGTAGKIKVNYNAYIGTQSPTRLPHVLNSVDYTTLYNEASLNSGGAIVYPDATIQKYAAHNDPMFPDIDYFKVYYGDASTRNHRLSLSGGADNINYAFMVGQLNQDGVLVGTNYKKTDFRSNIDGYFLKDKKLRISAKLAGNLGVKNEPTDLWSAEWYATLAPIHPLKNADGKWVSVNGERNFYGEIKEGSTAQSKRYNFSGQMEGEYKILNGLSAQVTYGYNVTSSKANAFHANVTLYNESGSTTDLASNLTVTNETDVQTLLTSLLKYNKAIGKHEVTVLGGYSEEEFTYDWESGYRANFVNNTQRVLSLGDASTQTNNAGSYDLGLRSYFGRINYNFDGKYLFEANIRRDGSSRFAQGNQWGTFPSFSGGWVMSKERFMEKLDWLSHLKLRASWGRLGNQNINTYYNGSDILSSGRNYSLGGTLYSGVAVTAMTNKQLTWETAQQLDFGVDLVLKNNFEFTADYFDKRTKNLLLIQPIPLTMALSAPYANAGEVQNKGIEASLTYRKEFSNGLKLRGTINASHIVNKITSMNVAEQLTSPKAIKVGAAINSFYGYKMDGIYQISDFTWQNNSDPTVAYADRTYTLKPGVVKVSNYTAQPGDIKYKDLNKDNVVDMNNDREIIGSQFPDLTYAFNFNAEWKGFDLGFFLQGVKGVQGYTYYEIATPFSGFANMGSWWLNRWTPQNPSNTLPRLTLDGVRNNIHSSFYMENASYLRLKNVELGYSISPRILSRAGIKSLRLYGNVQNAFTITKFKGFDPEQTVSQTRAQAFPQVRVMTMGVNVNF</sequence>
<keyword evidence="2 10" id="KW-0813">Transport</keyword>
<evidence type="ECO:0000256" key="3">
    <source>
        <dbReference type="ARBA" id="ARBA00022452"/>
    </source>
</evidence>
<keyword evidence="3 10" id="KW-1134">Transmembrane beta strand</keyword>
<evidence type="ECO:0000256" key="9">
    <source>
        <dbReference type="ARBA" id="ARBA00023237"/>
    </source>
</evidence>
<proteinExistence type="inferred from homology"/>
<dbReference type="Gene3D" id="2.170.130.10">
    <property type="entry name" value="TonB-dependent receptor, plug domain"/>
    <property type="match status" value="1"/>
</dbReference>
<dbReference type="GO" id="GO:0015344">
    <property type="term" value="F:siderophore uptake transmembrane transporter activity"/>
    <property type="evidence" value="ECO:0007669"/>
    <property type="project" value="TreeGrafter"/>
</dbReference>
<evidence type="ECO:0000256" key="10">
    <source>
        <dbReference type="PROSITE-ProRule" id="PRU01360"/>
    </source>
</evidence>
<evidence type="ECO:0000259" key="13">
    <source>
        <dbReference type="Pfam" id="PF07715"/>
    </source>
</evidence>
<dbReference type="InterPro" id="IPR023996">
    <property type="entry name" value="TonB-dep_OMP_SusC/RagA"/>
</dbReference>
<dbReference type="PROSITE" id="PS52016">
    <property type="entry name" value="TONB_DEPENDENT_REC_3"/>
    <property type="match status" value="1"/>
</dbReference>
<dbReference type="Pfam" id="PF00593">
    <property type="entry name" value="TonB_dep_Rec_b-barrel"/>
    <property type="match status" value="1"/>
</dbReference>
<evidence type="ECO:0000256" key="11">
    <source>
        <dbReference type="RuleBase" id="RU003357"/>
    </source>
</evidence>
<organism evidence="14 15">
    <name type="scientific">Chitinophaga oryziterrae</name>
    <dbReference type="NCBI Taxonomy" id="1031224"/>
    <lineage>
        <taxon>Bacteria</taxon>
        <taxon>Pseudomonadati</taxon>
        <taxon>Bacteroidota</taxon>
        <taxon>Chitinophagia</taxon>
        <taxon>Chitinophagales</taxon>
        <taxon>Chitinophagaceae</taxon>
        <taxon>Chitinophaga</taxon>
    </lineage>
</organism>
<dbReference type="FunFam" id="2.170.130.10:FF:000003">
    <property type="entry name" value="SusC/RagA family TonB-linked outer membrane protein"/>
    <property type="match status" value="1"/>
</dbReference>
<reference evidence="14 15" key="1">
    <citation type="submission" date="2019-12" db="EMBL/GenBank/DDBJ databases">
        <title>The draft genomic sequence of strain Chitinophaga oryziterrae JCM 16595.</title>
        <authorList>
            <person name="Zhang X."/>
        </authorList>
    </citation>
    <scope>NUCLEOTIDE SEQUENCE [LARGE SCALE GENOMIC DNA]</scope>
    <source>
        <strain evidence="14 15">JCM 16595</strain>
    </source>
</reference>
<dbReference type="Gene3D" id="2.60.40.1120">
    <property type="entry name" value="Carboxypeptidase-like, regulatory domain"/>
    <property type="match status" value="1"/>
</dbReference>
<feature type="domain" description="TonB-dependent receptor-like beta-barrel" evidence="12">
    <location>
        <begin position="529"/>
        <end position="1083"/>
    </location>
</feature>
<dbReference type="GO" id="GO:0009279">
    <property type="term" value="C:cell outer membrane"/>
    <property type="evidence" value="ECO:0007669"/>
    <property type="project" value="UniProtKB-SubCell"/>
</dbReference>
<evidence type="ECO:0000256" key="2">
    <source>
        <dbReference type="ARBA" id="ARBA00022448"/>
    </source>
</evidence>
<keyword evidence="7 10" id="KW-0472">Membrane</keyword>
<evidence type="ECO:0000256" key="4">
    <source>
        <dbReference type="ARBA" id="ARBA00022692"/>
    </source>
</evidence>
<feature type="domain" description="TonB-dependent receptor plug" evidence="13">
    <location>
        <begin position="224"/>
        <end position="329"/>
    </location>
</feature>
<dbReference type="Proteomes" id="UP000468388">
    <property type="component" value="Unassembled WGS sequence"/>
</dbReference>
<evidence type="ECO:0000256" key="5">
    <source>
        <dbReference type="ARBA" id="ARBA00022729"/>
    </source>
</evidence>
<dbReference type="SUPFAM" id="SSF56935">
    <property type="entry name" value="Porins"/>
    <property type="match status" value="1"/>
</dbReference>